<reference evidence="1" key="2">
    <citation type="journal article" date="2020" name="Nat. Commun.">
        <title>Large-scale genome sequencing of mycorrhizal fungi provides insights into the early evolution of symbiotic traits.</title>
        <authorList>
            <person name="Miyauchi S."/>
            <person name="Kiss E."/>
            <person name="Kuo A."/>
            <person name="Drula E."/>
            <person name="Kohler A."/>
            <person name="Sanchez-Garcia M."/>
            <person name="Morin E."/>
            <person name="Andreopoulos B."/>
            <person name="Barry K.W."/>
            <person name="Bonito G."/>
            <person name="Buee M."/>
            <person name="Carver A."/>
            <person name="Chen C."/>
            <person name="Cichocki N."/>
            <person name="Clum A."/>
            <person name="Culley D."/>
            <person name="Crous P.W."/>
            <person name="Fauchery L."/>
            <person name="Girlanda M."/>
            <person name="Hayes R.D."/>
            <person name="Keri Z."/>
            <person name="LaButti K."/>
            <person name="Lipzen A."/>
            <person name="Lombard V."/>
            <person name="Magnuson J."/>
            <person name="Maillard F."/>
            <person name="Murat C."/>
            <person name="Nolan M."/>
            <person name="Ohm R.A."/>
            <person name="Pangilinan J."/>
            <person name="Pereira M.F."/>
            <person name="Perotto S."/>
            <person name="Peter M."/>
            <person name="Pfister S."/>
            <person name="Riley R."/>
            <person name="Sitrit Y."/>
            <person name="Stielow J.B."/>
            <person name="Szollosi G."/>
            <person name="Zifcakova L."/>
            <person name="Stursova M."/>
            <person name="Spatafora J.W."/>
            <person name="Tedersoo L."/>
            <person name="Vaario L.M."/>
            <person name="Yamada A."/>
            <person name="Yan M."/>
            <person name="Wang P."/>
            <person name="Xu J."/>
            <person name="Bruns T."/>
            <person name="Baldrian P."/>
            <person name="Vilgalys R."/>
            <person name="Dunand C."/>
            <person name="Henrissat B."/>
            <person name="Grigoriev I.V."/>
            <person name="Hibbett D."/>
            <person name="Nagy L.G."/>
            <person name="Martin F.M."/>
        </authorList>
    </citation>
    <scope>NUCLEOTIDE SEQUENCE</scope>
    <source>
        <strain evidence="1">P2</strain>
    </source>
</reference>
<sequence length="106" mass="11521">MEMIRGQQPIPSPAARGYRMLSMMRAVTMMPNSTVSARLLSSDSVGGELQLVFPIAQEEFDSLLSGELEAEVHLVVVHDMVRSGAVDDGDLEYSDGWVTDCSAEDS</sequence>
<comment type="caution">
    <text evidence="1">The sequence shown here is derived from an EMBL/GenBank/DDBJ whole genome shotgun (WGS) entry which is preliminary data.</text>
</comment>
<name>A0ACB6YYE6_THEGA</name>
<evidence type="ECO:0000313" key="1">
    <source>
        <dbReference type="EMBL" id="KAF9642441.1"/>
    </source>
</evidence>
<dbReference type="EMBL" id="MU118475">
    <property type="protein sequence ID" value="KAF9642441.1"/>
    <property type="molecule type" value="Genomic_DNA"/>
</dbReference>
<reference evidence="1" key="1">
    <citation type="submission" date="2019-10" db="EMBL/GenBank/DDBJ databases">
        <authorList>
            <consortium name="DOE Joint Genome Institute"/>
            <person name="Kuo A."/>
            <person name="Miyauchi S."/>
            <person name="Kiss E."/>
            <person name="Drula E."/>
            <person name="Kohler A."/>
            <person name="Sanchez-Garcia M."/>
            <person name="Andreopoulos B."/>
            <person name="Barry K.W."/>
            <person name="Bonito G."/>
            <person name="Buee M."/>
            <person name="Carver A."/>
            <person name="Chen C."/>
            <person name="Cichocki N."/>
            <person name="Clum A."/>
            <person name="Culley D."/>
            <person name="Crous P.W."/>
            <person name="Fauchery L."/>
            <person name="Girlanda M."/>
            <person name="Hayes R."/>
            <person name="Keri Z."/>
            <person name="Labutti K."/>
            <person name="Lipzen A."/>
            <person name="Lombard V."/>
            <person name="Magnuson J."/>
            <person name="Maillard F."/>
            <person name="Morin E."/>
            <person name="Murat C."/>
            <person name="Nolan M."/>
            <person name="Ohm R."/>
            <person name="Pangilinan J."/>
            <person name="Pereira M."/>
            <person name="Perotto S."/>
            <person name="Peter M."/>
            <person name="Riley R."/>
            <person name="Sitrit Y."/>
            <person name="Stielow B."/>
            <person name="Szollosi G."/>
            <person name="Zifcakova L."/>
            <person name="Stursova M."/>
            <person name="Spatafora J.W."/>
            <person name="Tedersoo L."/>
            <person name="Vaario L.-M."/>
            <person name="Yamada A."/>
            <person name="Yan M."/>
            <person name="Wang P."/>
            <person name="Xu J."/>
            <person name="Bruns T."/>
            <person name="Baldrian P."/>
            <person name="Vilgalys R."/>
            <person name="Henrissat B."/>
            <person name="Grigoriev I.V."/>
            <person name="Hibbett D."/>
            <person name="Nagy L.G."/>
            <person name="Martin F.M."/>
        </authorList>
    </citation>
    <scope>NUCLEOTIDE SEQUENCE</scope>
    <source>
        <strain evidence="1">P2</strain>
    </source>
</reference>
<evidence type="ECO:0000313" key="2">
    <source>
        <dbReference type="Proteomes" id="UP000886501"/>
    </source>
</evidence>
<dbReference type="Proteomes" id="UP000886501">
    <property type="component" value="Unassembled WGS sequence"/>
</dbReference>
<proteinExistence type="predicted"/>
<protein>
    <submittedName>
        <fullName evidence="1">Uncharacterized protein</fullName>
    </submittedName>
</protein>
<accession>A0ACB6YYE6</accession>
<organism evidence="1 2">
    <name type="scientific">Thelephora ganbajun</name>
    <name type="common">Ganba fungus</name>
    <dbReference type="NCBI Taxonomy" id="370292"/>
    <lineage>
        <taxon>Eukaryota</taxon>
        <taxon>Fungi</taxon>
        <taxon>Dikarya</taxon>
        <taxon>Basidiomycota</taxon>
        <taxon>Agaricomycotina</taxon>
        <taxon>Agaricomycetes</taxon>
        <taxon>Thelephorales</taxon>
        <taxon>Thelephoraceae</taxon>
        <taxon>Thelephora</taxon>
    </lineage>
</organism>
<keyword evidence="2" id="KW-1185">Reference proteome</keyword>
<gene>
    <name evidence="1" type="ORF">BDM02DRAFT_3133086</name>
</gene>